<name>A0A136PLI2_9ACTN</name>
<dbReference type="AlphaFoldDB" id="A0A136PLI2"/>
<protein>
    <submittedName>
        <fullName evidence="2">GCN5 family acetyltransferase</fullName>
    </submittedName>
</protein>
<dbReference type="InterPro" id="IPR000182">
    <property type="entry name" value="GNAT_dom"/>
</dbReference>
<dbReference type="OrthoDB" id="8593648at2"/>
<comment type="caution">
    <text evidence="2">The sequence shown here is derived from an EMBL/GenBank/DDBJ whole genome shotgun (WGS) entry which is preliminary data.</text>
</comment>
<keyword evidence="3" id="KW-1185">Reference proteome</keyword>
<dbReference type="Pfam" id="PF00583">
    <property type="entry name" value="Acetyltransf_1"/>
    <property type="match status" value="1"/>
</dbReference>
<sequence>MEPVVRPYAPTDLAAVYDICVRTADAGGDARGQYASDLLMGDVYAAPYVTLEPEHAHILDDGTGRAVGYVVGTADTPTFVRRYRAEWIPRVAGRYPPPADPPVTPEDVLLAVHHHPEGRLVPALAAYPAHLHIDLLPDWQGRGLGRRLMARFLAGLRAAGVPAVHLGMAAGNTGARRFYERLGFTEAPLPAGDPLLGPDRSTLYLVRSTAPLAP</sequence>
<dbReference type="InterPro" id="IPR051822">
    <property type="entry name" value="Glycosyl_Hydrolase_84"/>
</dbReference>
<feature type="domain" description="N-acetyltransferase" evidence="1">
    <location>
        <begin position="67"/>
        <end position="210"/>
    </location>
</feature>
<dbReference type="GO" id="GO:0016747">
    <property type="term" value="F:acyltransferase activity, transferring groups other than amino-acyl groups"/>
    <property type="evidence" value="ECO:0007669"/>
    <property type="project" value="InterPro"/>
</dbReference>
<dbReference type="Proteomes" id="UP000070620">
    <property type="component" value="Unassembled WGS sequence"/>
</dbReference>
<dbReference type="PANTHER" id="PTHR13170">
    <property type="entry name" value="O-GLCNACASE"/>
    <property type="match status" value="1"/>
</dbReference>
<organism evidence="2 3">
    <name type="scientific">Micromonospora rosaria</name>
    <dbReference type="NCBI Taxonomy" id="47874"/>
    <lineage>
        <taxon>Bacteria</taxon>
        <taxon>Bacillati</taxon>
        <taxon>Actinomycetota</taxon>
        <taxon>Actinomycetes</taxon>
        <taxon>Micromonosporales</taxon>
        <taxon>Micromonosporaceae</taxon>
        <taxon>Micromonospora</taxon>
    </lineage>
</organism>
<dbReference type="SUPFAM" id="SSF55729">
    <property type="entry name" value="Acyl-CoA N-acyltransferases (Nat)"/>
    <property type="match status" value="1"/>
</dbReference>
<dbReference type="RefSeq" id="WP_067371065.1">
    <property type="nucleotide sequence ID" value="NZ_JBIUBN010000002.1"/>
</dbReference>
<dbReference type="EMBL" id="LRQV01000120">
    <property type="protein sequence ID" value="KXK59315.1"/>
    <property type="molecule type" value="Genomic_DNA"/>
</dbReference>
<reference evidence="2 3" key="1">
    <citation type="submission" date="2016-01" db="EMBL/GenBank/DDBJ databases">
        <title>Whole genome sequence and analysis of Micromonospora rosaria DSM 803, which can produce antibacterial substance rosamicin.</title>
        <authorList>
            <person name="Yang H."/>
            <person name="He X."/>
            <person name="Zhu D."/>
        </authorList>
    </citation>
    <scope>NUCLEOTIDE SEQUENCE [LARGE SCALE GENOMIC DNA]</scope>
    <source>
        <strain evidence="2 3">DSM 803</strain>
    </source>
</reference>
<keyword evidence="2" id="KW-0808">Transferase</keyword>
<proteinExistence type="predicted"/>
<dbReference type="PANTHER" id="PTHR13170:SF16">
    <property type="entry name" value="PROTEIN O-GLCNACASE"/>
    <property type="match status" value="1"/>
</dbReference>
<accession>A0A136PLI2</accession>
<dbReference type="PROSITE" id="PS51186">
    <property type="entry name" value="GNAT"/>
    <property type="match status" value="1"/>
</dbReference>
<dbReference type="InterPro" id="IPR016181">
    <property type="entry name" value="Acyl_CoA_acyltransferase"/>
</dbReference>
<dbReference type="CDD" id="cd04301">
    <property type="entry name" value="NAT_SF"/>
    <property type="match status" value="1"/>
</dbReference>
<dbReference type="Gene3D" id="3.40.630.30">
    <property type="match status" value="1"/>
</dbReference>
<evidence type="ECO:0000259" key="1">
    <source>
        <dbReference type="PROSITE" id="PS51186"/>
    </source>
</evidence>
<evidence type="ECO:0000313" key="2">
    <source>
        <dbReference type="EMBL" id="KXK59315.1"/>
    </source>
</evidence>
<gene>
    <name evidence="2" type="ORF">AWW66_24900</name>
</gene>
<evidence type="ECO:0000313" key="3">
    <source>
        <dbReference type="Proteomes" id="UP000070620"/>
    </source>
</evidence>